<dbReference type="InterPro" id="IPR039426">
    <property type="entry name" value="TonB-dep_rcpt-like"/>
</dbReference>
<evidence type="ECO:0000313" key="10">
    <source>
        <dbReference type="Proteomes" id="UP000198984"/>
    </source>
</evidence>
<evidence type="ECO:0000259" key="8">
    <source>
        <dbReference type="Pfam" id="PF07715"/>
    </source>
</evidence>
<evidence type="ECO:0000256" key="6">
    <source>
        <dbReference type="ARBA" id="ARBA00023237"/>
    </source>
</evidence>
<evidence type="ECO:0000256" key="4">
    <source>
        <dbReference type="ARBA" id="ARBA00022692"/>
    </source>
</evidence>
<dbReference type="Gene3D" id="2.170.130.10">
    <property type="entry name" value="TonB-dependent receptor, plug domain"/>
    <property type="match status" value="1"/>
</dbReference>
<dbReference type="InterPro" id="IPR036942">
    <property type="entry name" value="Beta-barrel_TonB_sf"/>
</dbReference>
<keyword evidence="2 7" id="KW-0813">Transport</keyword>
<dbReference type="SUPFAM" id="SSF49464">
    <property type="entry name" value="Carboxypeptidase regulatory domain-like"/>
    <property type="match status" value="1"/>
</dbReference>
<evidence type="ECO:0000256" key="3">
    <source>
        <dbReference type="ARBA" id="ARBA00022452"/>
    </source>
</evidence>
<dbReference type="GO" id="GO:0009279">
    <property type="term" value="C:cell outer membrane"/>
    <property type="evidence" value="ECO:0007669"/>
    <property type="project" value="UniProtKB-SubCell"/>
</dbReference>
<evidence type="ECO:0000256" key="1">
    <source>
        <dbReference type="ARBA" id="ARBA00004571"/>
    </source>
</evidence>
<dbReference type="Pfam" id="PF07715">
    <property type="entry name" value="Plug"/>
    <property type="match status" value="1"/>
</dbReference>
<dbReference type="EMBL" id="FOBB01000007">
    <property type="protein sequence ID" value="SEM94358.1"/>
    <property type="molecule type" value="Genomic_DNA"/>
</dbReference>
<dbReference type="Gene3D" id="2.60.40.1120">
    <property type="entry name" value="Carboxypeptidase-like, regulatory domain"/>
    <property type="match status" value="1"/>
</dbReference>
<comment type="similarity">
    <text evidence="7">Belongs to the TonB-dependent receptor family.</text>
</comment>
<keyword evidence="5 7" id="KW-0472">Membrane</keyword>
<dbReference type="InterPro" id="IPR023996">
    <property type="entry name" value="TonB-dep_OMP_SusC/RagA"/>
</dbReference>
<reference evidence="9 10" key="1">
    <citation type="submission" date="2016-10" db="EMBL/GenBank/DDBJ databases">
        <authorList>
            <person name="de Groot N.N."/>
        </authorList>
    </citation>
    <scope>NUCLEOTIDE SEQUENCE [LARGE SCALE GENOMIC DNA]</scope>
    <source>
        <strain evidence="9 10">DSM 21039</strain>
    </source>
</reference>
<sequence length="1151" mass="125547">MIFAVWCRGRLVTSFLSLVLLLAICLPVSAGTLQSITLSLKDITLDRAFKEIQKQTGYSFLYSREDLEKTEPVNLEVKNVDLQSVLKLCFQHQPLTYNIVDKVVIVKRSAGSTNVSSVQSMAPMAVQGPVKGVVISSDGGPVPGTVIQIKGKSSGTVTDGEGRFELNVPIGTTLVIRSVGYEPQEIKVESEASLRIVLKVSNSILEEVIVTAGGIKSKRREVGTANTTIKAATLVAGKAVNIAGGLQGKVAGLQINATNGGVNPNYRLILRGQRSLTGNNQALVVLDNVIVPNTVLGNLNPEDVEDLTVLNGAGAAALYGSQASNGAIIVTTKKGKNGITQVKASNTTTIESVAYFPKLQYGFGAGGSAYGYDANGKPLFSNLENQSYGPAFDGSKVPLGEPLEDGSQDSAMYSGNNEHNNFWQHGLTNQTDFSVTSGDDKSTFYLSGQYATIKGTTPKDKFNRTTLRANGTRKIGNKVSSTYAIGYTQNRWDITTQTASMYANLLNMPQNVDITKYKNWQTDKFANPNGFYNPWYQNPYFTLDNNRSKSRNDYLTGNLELKYSPAEWVDLTVRQGIATRNYSGKTWQGAFDYTAYAETTSGAKTDIPAAVSDESGYITELLSDAFAQFRKEYGDFSFNLITGGQWRQDESKFVNINATGLTIPDLYNASNTTSNLGGGEVNYKARQMGVYADFRIGYKNFLFLHGTGRNDWVSILAPDNRSFFYPSVDLSFIASDAITALKQSRTITYLKLRGGWSKVGQVNLGNAGDFGAYYLQPTFSQANGYPYNGVAGYTVNNTLISSSLKPEITKGYEAGFDLNLLDDRITTSVTWYSTKTDNQTVNTTVSSATGFSVFRVNSGQTTSRGLEVTTHVTPIKTADWDVTVGGNYTFLDNKVNNISADLPRLSLSAYGNGTGSYAVAGNMFPVIMGKDYSRDPEGHVIVDRITGTPKTDDTIKILGNAVARHRLSLDLNVRFKQFRLSALFEYRGGYMVFNNMGGELDWSGTGYRTAAFNRDRFVFPNSVYEDPNHPGQYIKNTNITVTDGNGNSGFWTNDENRTVASNYVTSGDFWKMREIALSYDVPASFLSKIRVVKAATISVQARNLFIWLAKSNYYTDPEYSDAGNDSNGIGLTGLGQTPPSRFYGATLSLTF</sequence>
<dbReference type="STRING" id="573321.SAMN04488505_107114"/>
<dbReference type="Proteomes" id="UP000198984">
    <property type="component" value="Unassembled WGS sequence"/>
</dbReference>
<gene>
    <name evidence="9" type="ORF">SAMN04488505_107114</name>
</gene>
<organism evidence="9 10">
    <name type="scientific">Chitinophaga rupis</name>
    <dbReference type="NCBI Taxonomy" id="573321"/>
    <lineage>
        <taxon>Bacteria</taxon>
        <taxon>Pseudomonadati</taxon>
        <taxon>Bacteroidota</taxon>
        <taxon>Chitinophagia</taxon>
        <taxon>Chitinophagales</taxon>
        <taxon>Chitinophagaceae</taxon>
        <taxon>Chitinophaga</taxon>
    </lineage>
</organism>
<evidence type="ECO:0000256" key="5">
    <source>
        <dbReference type="ARBA" id="ARBA00023136"/>
    </source>
</evidence>
<proteinExistence type="inferred from homology"/>
<evidence type="ECO:0000256" key="7">
    <source>
        <dbReference type="PROSITE-ProRule" id="PRU01360"/>
    </source>
</evidence>
<dbReference type="InterPro" id="IPR012910">
    <property type="entry name" value="Plug_dom"/>
</dbReference>
<dbReference type="PROSITE" id="PS52016">
    <property type="entry name" value="TONB_DEPENDENT_REC_3"/>
    <property type="match status" value="1"/>
</dbReference>
<keyword evidence="6 7" id="KW-0998">Cell outer membrane</keyword>
<dbReference type="AlphaFoldDB" id="A0A1H8CJB6"/>
<keyword evidence="3 7" id="KW-1134">Transmembrane beta strand</keyword>
<dbReference type="SUPFAM" id="SSF56935">
    <property type="entry name" value="Porins"/>
    <property type="match status" value="1"/>
</dbReference>
<dbReference type="InterPro" id="IPR037066">
    <property type="entry name" value="Plug_dom_sf"/>
</dbReference>
<feature type="domain" description="TonB-dependent receptor plug" evidence="8">
    <location>
        <begin position="219"/>
        <end position="327"/>
    </location>
</feature>
<dbReference type="Pfam" id="PF13715">
    <property type="entry name" value="CarbopepD_reg_2"/>
    <property type="match status" value="1"/>
</dbReference>
<accession>A0A1H8CJB6</accession>
<dbReference type="InterPro" id="IPR008969">
    <property type="entry name" value="CarboxyPept-like_regulatory"/>
</dbReference>
<protein>
    <submittedName>
        <fullName evidence="9">TonB-linked outer membrane protein, SusC/RagA family</fullName>
    </submittedName>
</protein>
<name>A0A1H8CJB6_9BACT</name>
<keyword evidence="10" id="KW-1185">Reference proteome</keyword>
<dbReference type="NCBIfam" id="TIGR04056">
    <property type="entry name" value="OMP_RagA_SusC"/>
    <property type="match status" value="1"/>
</dbReference>
<evidence type="ECO:0000313" key="9">
    <source>
        <dbReference type="EMBL" id="SEM94358.1"/>
    </source>
</evidence>
<keyword evidence="4 7" id="KW-0812">Transmembrane</keyword>
<dbReference type="RefSeq" id="WP_238386666.1">
    <property type="nucleotide sequence ID" value="NZ_FOBB01000007.1"/>
</dbReference>
<comment type="subcellular location">
    <subcellularLocation>
        <location evidence="1 7">Cell outer membrane</location>
        <topology evidence="1 7">Multi-pass membrane protein</topology>
    </subcellularLocation>
</comment>
<evidence type="ECO:0000256" key="2">
    <source>
        <dbReference type="ARBA" id="ARBA00022448"/>
    </source>
</evidence>
<dbReference type="Gene3D" id="2.40.170.20">
    <property type="entry name" value="TonB-dependent receptor, beta-barrel domain"/>
    <property type="match status" value="1"/>
</dbReference>